<dbReference type="RefSeq" id="WP_101283277.1">
    <property type="nucleotide sequence ID" value="NZ_CP024199.1"/>
</dbReference>
<evidence type="ECO:0000256" key="3">
    <source>
        <dbReference type="ARBA" id="ARBA00023125"/>
    </source>
</evidence>
<dbReference type="PANTHER" id="PTHR30293:SF0">
    <property type="entry name" value="NITROGEN ASSIMILATION REGULATORY PROTEIN NAC"/>
    <property type="match status" value="1"/>
</dbReference>
<evidence type="ECO:0000313" key="8">
    <source>
        <dbReference type="Proteomes" id="UP000233458"/>
    </source>
</evidence>
<evidence type="ECO:0000256" key="1">
    <source>
        <dbReference type="ARBA" id="ARBA00009437"/>
    </source>
</evidence>
<proteinExistence type="inferred from homology"/>
<keyword evidence="3" id="KW-0238">DNA-binding</keyword>
<dbReference type="Gene3D" id="1.10.10.10">
    <property type="entry name" value="Winged helix-like DNA-binding domain superfamily/Winged helix DNA-binding domain"/>
    <property type="match status" value="1"/>
</dbReference>
<evidence type="ECO:0000256" key="4">
    <source>
        <dbReference type="ARBA" id="ARBA00023159"/>
    </source>
</evidence>
<feature type="domain" description="HTH lysR-type" evidence="6">
    <location>
        <begin position="8"/>
        <end position="65"/>
    </location>
</feature>
<evidence type="ECO:0000259" key="6">
    <source>
        <dbReference type="PROSITE" id="PS50931"/>
    </source>
</evidence>
<keyword evidence="5" id="KW-0804">Transcription</keyword>
<accession>A0ABN5F9W0</accession>
<dbReference type="PROSITE" id="PS50931">
    <property type="entry name" value="HTH_LYSR"/>
    <property type="match status" value="1"/>
</dbReference>
<evidence type="ECO:0000313" key="7">
    <source>
        <dbReference type="EMBL" id="AUG51536.1"/>
    </source>
</evidence>
<dbReference type="SUPFAM" id="SSF53850">
    <property type="entry name" value="Periplasmic binding protein-like II"/>
    <property type="match status" value="1"/>
</dbReference>
<evidence type="ECO:0000256" key="2">
    <source>
        <dbReference type="ARBA" id="ARBA00023015"/>
    </source>
</evidence>
<gene>
    <name evidence="7" type="ORF">CSC3H3_01570</name>
</gene>
<dbReference type="InterPro" id="IPR000847">
    <property type="entry name" value="LysR_HTH_N"/>
</dbReference>
<dbReference type="EMBL" id="CP024199">
    <property type="protein sequence ID" value="AUG51536.1"/>
    <property type="molecule type" value="Genomic_DNA"/>
</dbReference>
<dbReference type="InterPro" id="IPR005119">
    <property type="entry name" value="LysR_subst-bd"/>
</dbReference>
<organism evidence="7 8">
    <name type="scientific">Thalassospira marina</name>
    <dbReference type="NCBI Taxonomy" id="2048283"/>
    <lineage>
        <taxon>Bacteria</taxon>
        <taxon>Pseudomonadati</taxon>
        <taxon>Pseudomonadota</taxon>
        <taxon>Alphaproteobacteria</taxon>
        <taxon>Rhodospirillales</taxon>
        <taxon>Thalassospiraceae</taxon>
        <taxon>Thalassospira</taxon>
    </lineage>
</organism>
<dbReference type="InterPro" id="IPR036388">
    <property type="entry name" value="WH-like_DNA-bd_sf"/>
</dbReference>
<reference evidence="7 8" key="1">
    <citation type="submission" date="2017-10" db="EMBL/GenBank/DDBJ databases">
        <title>Biodiversity and function of Thalassospira species in the particle-attached aromatic-hydrocarbon-degrading consortia from the surface seawater of the China South Sea.</title>
        <authorList>
            <person name="Dong C."/>
            <person name="Liu R."/>
            <person name="Shao Z."/>
        </authorList>
    </citation>
    <scope>NUCLEOTIDE SEQUENCE [LARGE SCALE GENOMIC DNA]</scope>
    <source>
        <strain evidence="7 8">CSC3H3</strain>
    </source>
</reference>
<name>A0ABN5F9W0_9PROT</name>
<dbReference type="Pfam" id="PF03466">
    <property type="entry name" value="LysR_substrate"/>
    <property type="match status" value="1"/>
</dbReference>
<dbReference type="PRINTS" id="PR00039">
    <property type="entry name" value="HTHLYSR"/>
</dbReference>
<comment type="similarity">
    <text evidence="1">Belongs to the LysR transcriptional regulatory family.</text>
</comment>
<keyword evidence="4" id="KW-0010">Activator</keyword>
<keyword evidence="8" id="KW-1185">Reference proteome</keyword>
<protein>
    <recommendedName>
        <fullName evidence="6">HTH lysR-type domain-containing protein</fullName>
    </recommendedName>
</protein>
<keyword evidence="2" id="KW-0805">Transcription regulation</keyword>
<dbReference type="PANTHER" id="PTHR30293">
    <property type="entry name" value="TRANSCRIPTIONAL REGULATORY PROTEIN NAC-RELATED"/>
    <property type="match status" value="1"/>
</dbReference>
<dbReference type="Pfam" id="PF00126">
    <property type="entry name" value="HTH_1"/>
    <property type="match status" value="1"/>
</dbReference>
<dbReference type="Proteomes" id="UP000233458">
    <property type="component" value="Chromosome"/>
</dbReference>
<evidence type="ECO:0000256" key="5">
    <source>
        <dbReference type="ARBA" id="ARBA00023163"/>
    </source>
</evidence>
<dbReference type="SUPFAM" id="SSF46785">
    <property type="entry name" value="Winged helix' DNA-binding domain"/>
    <property type="match status" value="1"/>
</dbReference>
<dbReference type="InterPro" id="IPR036390">
    <property type="entry name" value="WH_DNA-bd_sf"/>
</dbReference>
<dbReference type="Gene3D" id="3.40.190.10">
    <property type="entry name" value="Periplasmic binding protein-like II"/>
    <property type="match status" value="2"/>
</dbReference>
<sequence length="314" mass="34151">MKHAQHLLNLPRLAAFVAICEEGSLSRASQRLGIAQPALSTMIKKIEDDLGVSVLTRHARGSVPTPAGRVLLKSAYEMLGIAEATLEEIGTTTADPEGEVAIGLPAATSMVLAVPLIKHLRKKLPKVSLRVVETFSGYLWSWLQDGNLDVAVSFDRVSIPEIVCLPLCREDLFLIGKTKLLEDAPDHIDPDNLYKFPLILPSRIHGIRGKAEAFASSGKGLDIRMEIDASTHLVKLIASGEGFGLLAKCAVTDELVQKTVRAIPLKPSLSRQVSLSVRRIKMQNPAVTRVVEEIQLVSADLIRTGKWPTSDAHE</sequence>